<evidence type="ECO:0000313" key="5">
    <source>
        <dbReference type="Proteomes" id="UP000199639"/>
    </source>
</evidence>
<dbReference type="CDD" id="cd00118">
    <property type="entry name" value="LysM"/>
    <property type="match status" value="1"/>
</dbReference>
<accession>A0A4R8VDZ3</accession>
<dbReference type="InterPro" id="IPR018392">
    <property type="entry name" value="LysM"/>
</dbReference>
<reference evidence="4 6" key="2">
    <citation type="submission" date="2019-03" db="EMBL/GenBank/DDBJ databases">
        <title>Genomics of glacier-inhabiting Cryobacterium strains.</title>
        <authorList>
            <person name="Liu Q."/>
            <person name="Xin Y.-H."/>
        </authorList>
    </citation>
    <scope>NUCLEOTIDE SEQUENCE [LARGE SCALE GENOMIC DNA]</scope>
    <source>
        <strain evidence="4 6">Hh8</strain>
    </source>
</reference>
<dbReference type="SMART" id="SM00257">
    <property type="entry name" value="LysM"/>
    <property type="match status" value="1"/>
</dbReference>
<feature type="domain" description="LysM" evidence="2">
    <location>
        <begin position="87"/>
        <end position="133"/>
    </location>
</feature>
<evidence type="ECO:0000313" key="6">
    <source>
        <dbReference type="Proteomes" id="UP000298252"/>
    </source>
</evidence>
<dbReference type="EMBL" id="SOFD01000005">
    <property type="protein sequence ID" value="TFB81621.1"/>
    <property type="molecule type" value="Genomic_DNA"/>
</dbReference>
<keyword evidence="6" id="KW-1185">Reference proteome</keyword>
<dbReference type="AlphaFoldDB" id="A0A4R8VDZ3"/>
<dbReference type="Gene3D" id="3.10.350.10">
    <property type="entry name" value="LysM domain"/>
    <property type="match status" value="1"/>
</dbReference>
<name>A0A4R8VDZ3_9MICO</name>
<dbReference type="STRING" id="1424659.SAMN05216368_106108"/>
<organism evidence="3 5">
    <name type="scientific">Cryobacterium flavum</name>
    <dbReference type="NCBI Taxonomy" id="1424659"/>
    <lineage>
        <taxon>Bacteria</taxon>
        <taxon>Bacillati</taxon>
        <taxon>Actinomycetota</taxon>
        <taxon>Actinomycetes</taxon>
        <taxon>Micrococcales</taxon>
        <taxon>Microbacteriaceae</taxon>
        <taxon>Cryobacterium</taxon>
    </lineage>
</organism>
<evidence type="ECO:0000313" key="4">
    <source>
        <dbReference type="EMBL" id="TFB81621.1"/>
    </source>
</evidence>
<dbReference type="Pfam" id="PF01476">
    <property type="entry name" value="LysM"/>
    <property type="match status" value="1"/>
</dbReference>
<feature type="compositionally biased region" description="Pro residues" evidence="1">
    <location>
        <begin position="21"/>
        <end position="35"/>
    </location>
</feature>
<dbReference type="Proteomes" id="UP000199639">
    <property type="component" value="Unassembled WGS sequence"/>
</dbReference>
<reference evidence="3 5" key="1">
    <citation type="submission" date="2016-10" db="EMBL/GenBank/DDBJ databases">
        <authorList>
            <person name="Varghese N."/>
            <person name="Submissions S."/>
        </authorList>
    </citation>
    <scope>NUCLEOTIDE SEQUENCE [LARGE SCALE GENOMIC DNA]</scope>
    <source>
        <strain evidence="3 5">CGMCC 1.11215</strain>
    </source>
</reference>
<dbReference type="Proteomes" id="UP000298252">
    <property type="component" value="Unassembled WGS sequence"/>
</dbReference>
<evidence type="ECO:0000256" key="1">
    <source>
        <dbReference type="SAM" id="MobiDB-lite"/>
    </source>
</evidence>
<dbReference type="PROSITE" id="PS51782">
    <property type="entry name" value="LYSM"/>
    <property type="match status" value="1"/>
</dbReference>
<feature type="region of interest" description="Disordered" evidence="1">
    <location>
        <begin position="1"/>
        <end position="80"/>
    </location>
</feature>
<feature type="compositionally biased region" description="Low complexity" evidence="1">
    <location>
        <begin position="69"/>
        <end position="80"/>
    </location>
</feature>
<protein>
    <submittedName>
        <fullName evidence="3">LysM domain-containing protein</fullName>
    </submittedName>
</protein>
<feature type="compositionally biased region" description="Low complexity" evidence="1">
    <location>
        <begin position="8"/>
        <end position="20"/>
    </location>
</feature>
<proteinExistence type="predicted"/>
<dbReference type="EMBL" id="FNIB01000006">
    <property type="protein sequence ID" value="SDN59368.1"/>
    <property type="molecule type" value="Genomic_DNA"/>
</dbReference>
<gene>
    <name evidence="4" type="ORF">E3O21_02070</name>
    <name evidence="3" type="ORF">SAMN05216368_106108</name>
</gene>
<dbReference type="InterPro" id="IPR036779">
    <property type="entry name" value="LysM_dom_sf"/>
</dbReference>
<dbReference type="RefSeq" id="WP_092340627.1">
    <property type="nucleotide sequence ID" value="NZ_FNIB01000006.1"/>
</dbReference>
<dbReference type="SUPFAM" id="SSF54106">
    <property type="entry name" value="LysM domain"/>
    <property type="match status" value="1"/>
</dbReference>
<evidence type="ECO:0000313" key="3">
    <source>
        <dbReference type="EMBL" id="SDN59368.1"/>
    </source>
</evidence>
<evidence type="ECO:0000259" key="2">
    <source>
        <dbReference type="PROSITE" id="PS51782"/>
    </source>
</evidence>
<sequence>MAGCAGEPAPAVTVTITPTVTPTPTPSPTPTPTPVPTEEAALIPNPTVPDLVPNAEPVPLPQGPAADQGATPGARGTTTADGAGALLTYTVVEGDAFFDIAQRFNIPVQLLLTMNPSVPGLGENIYIKQVINLDWTTTR</sequence>